<feature type="region of interest" description="Disordered" evidence="7">
    <location>
        <begin position="59"/>
        <end position="138"/>
    </location>
</feature>
<dbReference type="PANTHER" id="PTHR47171:SF3">
    <property type="entry name" value="FARA-RELATED"/>
    <property type="match status" value="1"/>
</dbReference>
<evidence type="ECO:0000313" key="10">
    <source>
        <dbReference type="Proteomes" id="UP000009096"/>
    </source>
</evidence>
<accession>W7MB42</accession>
<evidence type="ECO:0000256" key="3">
    <source>
        <dbReference type="ARBA" id="ARBA00023015"/>
    </source>
</evidence>
<dbReference type="GO" id="GO:0003677">
    <property type="term" value="F:DNA binding"/>
    <property type="evidence" value="ECO:0007669"/>
    <property type="project" value="UniProtKB-KW"/>
</dbReference>
<dbReference type="EMBL" id="DS022247">
    <property type="protein sequence ID" value="EWG44714.1"/>
    <property type="molecule type" value="Genomic_DNA"/>
</dbReference>
<keyword evidence="6" id="KW-0539">Nucleus</keyword>
<proteinExistence type="predicted"/>
<dbReference type="Pfam" id="PF00172">
    <property type="entry name" value="Zn_clus"/>
    <property type="match status" value="1"/>
</dbReference>
<dbReference type="InterPro" id="IPR036864">
    <property type="entry name" value="Zn2-C6_fun-type_DNA-bd_sf"/>
</dbReference>
<dbReference type="Pfam" id="PF04082">
    <property type="entry name" value="Fungal_trans"/>
    <property type="match status" value="1"/>
</dbReference>
<name>W7MB42_GIBM7</name>
<dbReference type="InterPro" id="IPR001138">
    <property type="entry name" value="Zn2Cys6_DnaBD"/>
</dbReference>
<gene>
    <name evidence="9" type="ORF">FVEG_15709</name>
</gene>
<evidence type="ECO:0000256" key="1">
    <source>
        <dbReference type="ARBA" id="ARBA00022723"/>
    </source>
</evidence>
<dbReference type="GO" id="GO:0000981">
    <property type="term" value="F:DNA-binding transcription factor activity, RNA polymerase II-specific"/>
    <property type="evidence" value="ECO:0007669"/>
    <property type="project" value="InterPro"/>
</dbReference>
<dbReference type="PROSITE" id="PS50048">
    <property type="entry name" value="ZN2_CY6_FUNGAL_2"/>
    <property type="match status" value="1"/>
</dbReference>
<protein>
    <recommendedName>
        <fullName evidence="8">Zn(2)-C6 fungal-type domain-containing protein</fullName>
    </recommendedName>
</protein>
<dbReference type="AlphaFoldDB" id="W7MB42"/>
<feature type="domain" description="Zn(2)-C6 fungal-type" evidence="8">
    <location>
        <begin position="23"/>
        <end position="57"/>
    </location>
</feature>
<feature type="compositionally biased region" description="Polar residues" evidence="7">
    <location>
        <begin position="129"/>
        <end position="138"/>
    </location>
</feature>
<dbReference type="Proteomes" id="UP000009096">
    <property type="component" value="Chromosome 3"/>
</dbReference>
<dbReference type="OrthoDB" id="2110361at2759"/>
<dbReference type="InterPro" id="IPR007219">
    <property type="entry name" value="XnlR_reg_dom"/>
</dbReference>
<feature type="compositionally biased region" description="Basic and acidic residues" evidence="7">
    <location>
        <begin position="178"/>
        <end position="194"/>
    </location>
</feature>
<feature type="region of interest" description="Disordered" evidence="7">
    <location>
        <begin position="178"/>
        <end position="197"/>
    </location>
</feature>
<organism evidence="9 10">
    <name type="scientific">Gibberella moniliformis (strain M3125 / FGSC 7600)</name>
    <name type="common">Maize ear and stalk rot fungus</name>
    <name type="synonym">Fusarium verticillioides</name>
    <dbReference type="NCBI Taxonomy" id="334819"/>
    <lineage>
        <taxon>Eukaryota</taxon>
        <taxon>Fungi</taxon>
        <taxon>Dikarya</taxon>
        <taxon>Ascomycota</taxon>
        <taxon>Pezizomycotina</taxon>
        <taxon>Sordariomycetes</taxon>
        <taxon>Hypocreomycetidae</taxon>
        <taxon>Hypocreales</taxon>
        <taxon>Nectriaceae</taxon>
        <taxon>Fusarium</taxon>
        <taxon>Fusarium fujikuroi species complex</taxon>
    </lineage>
</organism>
<dbReference type="RefSeq" id="XP_018750905.1">
    <property type="nucleotide sequence ID" value="XM_018904902.1"/>
</dbReference>
<evidence type="ECO:0000256" key="5">
    <source>
        <dbReference type="ARBA" id="ARBA00023163"/>
    </source>
</evidence>
<dbReference type="InterPro" id="IPR052073">
    <property type="entry name" value="Amide_Lactam_Regulators"/>
</dbReference>
<keyword evidence="4" id="KW-0238">DNA-binding</keyword>
<dbReference type="KEGG" id="fvr:FVEG_15709"/>
<sequence length="642" mass="71765">MDQGGPLQRGRRAPNHGIKRGTACERCNRRRTKCDGSVTGVPCSACRKSGHDGQCALIQSKRRRGPDGRYTLLPNIESRRSSGSPGIAPSNEDESMALTTGDSPTEGEHNRASMQQPGDTAITRPASDQHASPNTQPSVVGESWYASYVMRGYTPGHNSVHRLIGDCNETVQSVTRDTRRDSVCSRPTIPREKTTLGPSHQGLLQQISHLCPILGKKYFLASLEDGTISATLLRSVLFVASLHCDREVLHLMGYSTRWDANNALYNKASAAFDADRESSRTHMILSSYLLHYWFGSPTAYRDCHWWLAAAIRSAQCTGYHRSTRNSKMAPEERSRWKRIWWCLYVRDRQIAISTGTPMVINDEDHDVEELSEEDFTEEGPETVQYIVSQVKLSKASRFADVQSSLKALTKHYYLINLSQRLQRQCNGFKEVKPVLDAAAHIFSLVENSLLFWTPEHFPMIYVSALFSAMMALAVDVKTPAPQSDQIFVKIRPGLLALKQFESVYILARWIKNFFMDILNRPPAEEAQTQPTNSNGDDVEGEGISTEMRNTSANQVLEIDVQRNTAPANQAAHDETGFEDHNFAFDQSSGFEGGGFWPTYLANGVFSGVQSSNDMEFPHPDSFQYQAMYFLADLGIANTEPIE</sequence>
<keyword evidence="1" id="KW-0479">Metal-binding</keyword>
<keyword evidence="3" id="KW-0805">Transcription regulation</keyword>
<evidence type="ECO:0000256" key="6">
    <source>
        <dbReference type="ARBA" id="ARBA00023242"/>
    </source>
</evidence>
<dbReference type="CDD" id="cd00067">
    <property type="entry name" value="GAL4"/>
    <property type="match status" value="1"/>
</dbReference>
<dbReference type="GO" id="GO:0006351">
    <property type="term" value="P:DNA-templated transcription"/>
    <property type="evidence" value="ECO:0007669"/>
    <property type="project" value="InterPro"/>
</dbReference>
<dbReference type="VEuPathDB" id="FungiDB:FVEG_15709"/>
<dbReference type="SUPFAM" id="SSF57701">
    <property type="entry name" value="Zn2/Cys6 DNA-binding domain"/>
    <property type="match status" value="1"/>
</dbReference>
<dbReference type="GeneID" id="30072585"/>
<evidence type="ECO:0000256" key="7">
    <source>
        <dbReference type="SAM" id="MobiDB-lite"/>
    </source>
</evidence>
<evidence type="ECO:0000313" key="9">
    <source>
        <dbReference type="EMBL" id="EWG44714.1"/>
    </source>
</evidence>
<evidence type="ECO:0000256" key="4">
    <source>
        <dbReference type="ARBA" id="ARBA00023125"/>
    </source>
</evidence>
<dbReference type="Gene3D" id="4.10.240.10">
    <property type="entry name" value="Zn(2)-C6 fungal-type DNA-binding domain"/>
    <property type="match status" value="1"/>
</dbReference>
<keyword evidence="2" id="KW-0862">Zinc</keyword>
<evidence type="ECO:0000256" key="2">
    <source>
        <dbReference type="ARBA" id="ARBA00022833"/>
    </source>
</evidence>
<dbReference type="GO" id="GO:0008270">
    <property type="term" value="F:zinc ion binding"/>
    <property type="evidence" value="ECO:0007669"/>
    <property type="project" value="InterPro"/>
</dbReference>
<reference evidence="9 10" key="1">
    <citation type="journal article" date="2010" name="Nature">
        <title>Comparative genomics reveals mobile pathogenicity chromosomes in Fusarium.</title>
        <authorList>
            <person name="Ma L.J."/>
            <person name="van der Does H.C."/>
            <person name="Borkovich K.A."/>
            <person name="Coleman J.J."/>
            <person name="Daboussi M.J."/>
            <person name="Di Pietro A."/>
            <person name="Dufresne M."/>
            <person name="Freitag M."/>
            <person name="Grabherr M."/>
            <person name="Henrissat B."/>
            <person name="Houterman P.M."/>
            <person name="Kang S."/>
            <person name="Shim W.B."/>
            <person name="Woloshuk C."/>
            <person name="Xie X."/>
            <person name="Xu J.R."/>
            <person name="Antoniw J."/>
            <person name="Baker S.E."/>
            <person name="Bluhm B.H."/>
            <person name="Breakspear A."/>
            <person name="Brown D.W."/>
            <person name="Butchko R.A."/>
            <person name="Chapman S."/>
            <person name="Coulson R."/>
            <person name="Coutinho P.M."/>
            <person name="Danchin E.G."/>
            <person name="Diener A."/>
            <person name="Gale L.R."/>
            <person name="Gardiner D.M."/>
            <person name="Goff S."/>
            <person name="Hammond-Kosack K.E."/>
            <person name="Hilburn K."/>
            <person name="Hua-Van A."/>
            <person name="Jonkers W."/>
            <person name="Kazan K."/>
            <person name="Kodira C.D."/>
            <person name="Koehrsen M."/>
            <person name="Kumar L."/>
            <person name="Lee Y.H."/>
            <person name="Li L."/>
            <person name="Manners J.M."/>
            <person name="Miranda-Saavedra D."/>
            <person name="Mukherjee M."/>
            <person name="Park G."/>
            <person name="Park J."/>
            <person name="Park S.Y."/>
            <person name="Proctor R.H."/>
            <person name="Regev A."/>
            <person name="Ruiz-Roldan M.C."/>
            <person name="Sain D."/>
            <person name="Sakthikumar S."/>
            <person name="Sykes S."/>
            <person name="Schwartz D.C."/>
            <person name="Turgeon B.G."/>
            <person name="Wapinski I."/>
            <person name="Yoder O."/>
            <person name="Young S."/>
            <person name="Zeng Q."/>
            <person name="Zhou S."/>
            <person name="Galagan J."/>
            <person name="Cuomo C.A."/>
            <person name="Kistler H.C."/>
            <person name="Rep M."/>
        </authorList>
    </citation>
    <scope>NUCLEOTIDE SEQUENCE [LARGE SCALE GENOMIC DNA]</scope>
    <source>
        <strain evidence="10">M3125 / FGSC 7600</strain>
    </source>
</reference>
<dbReference type="CDD" id="cd12148">
    <property type="entry name" value="fungal_TF_MHR"/>
    <property type="match status" value="1"/>
</dbReference>
<dbReference type="PANTHER" id="PTHR47171">
    <property type="entry name" value="FARA-RELATED"/>
    <property type="match status" value="1"/>
</dbReference>
<keyword evidence="5" id="KW-0804">Transcription</keyword>
<evidence type="ECO:0000259" key="8">
    <source>
        <dbReference type="PROSITE" id="PS50048"/>
    </source>
</evidence>
<keyword evidence="10" id="KW-1185">Reference proteome</keyword>
<dbReference type="SMART" id="SM00906">
    <property type="entry name" value="Fungal_trans"/>
    <property type="match status" value="1"/>
</dbReference>